<evidence type="ECO:0000256" key="1">
    <source>
        <dbReference type="SAM" id="Phobius"/>
    </source>
</evidence>
<evidence type="ECO:0000313" key="3">
    <source>
        <dbReference type="Proteomes" id="UP000008204"/>
    </source>
</evidence>
<reference evidence="3" key="1">
    <citation type="journal article" date="2011" name="MBio">
        <title>Novel metabolic attributes of the genus Cyanothece, comprising a group of unicellular nitrogen-fixing Cyanobacteria.</title>
        <authorList>
            <person name="Bandyopadhyay A."/>
            <person name="Elvitigala T."/>
            <person name="Welsh E."/>
            <person name="Stockel J."/>
            <person name="Liberton M."/>
            <person name="Min H."/>
            <person name="Sherman L.A."/>
            <person name="Pakrasi H.B."/>
        </authorList>
    </citation>
    <scope>NUCLEOTIDE SEQUENCE [LARGE SCALE GENOMIC DNA]</scope>
    <source>
        <strain evidence="3">PCC 8801</strain>
    </source>
</reference>
<dbReference type="eggNOG" id="ENOG5032H9M">
    <property type="taxonomic scope" value="Bacteria"/>
</dbReference>
<dbReference type="RefSeq" id="WP_012595393.1">
    <property type="nucleotide sequence ID" value="NC_011726.1"/>
</dbReference>
<keyword evidence="1" id="KW-0472">Membrane</keyword>
<feature type="transmembrane region" description="Helical" evidence="1">
    <location>
        <begin position="35"/>
        <end position="56"/>
    </location>
</feature>
<organism evidence="2 3">
    <name type="scientific">Rippkaea orientalis (strain PCC 8801 / RF-1)</name>
    <name type="common">Cyanothece sp. (strain PCC 8801)</name>
    <dbReference type="NCBI Taxonomy" id="41431"/>
    <lineage>
        <taxon>Bacteria</taxon>
        <taxon>Bacillati</taxon>
        <taxon>Cyanobacteriota</taxon>
        <taxon>Cyanophyceae</taxon>
        <taxon>Oscillatoriophycideae</taxon>
        <taxon>Chroococcales</taxon>
        <taxon>Aphanothecaceae</taxon>
        <taxon>Rippkaea</taxon>
        <taxon>Rippkaea orientalis</taxon>
    </lineage>
</organism>
<dbReference type="EMBL" id="CP001287">
    <property type="protein sequence ID" value="ACK66125.1"/>
    <property type="molecule type" value="Genomic_DNA"/>
</dbReference>
<gene>
    <name evidence="2" type="ordered locus">PCC8801_2093</name>
</gene>
<keyword evidence="1" id="KW-0812">Transmembrane</keyword>
<protein>
    <submittedName>
        <fullName evidence="2">Uncharacterized protein</fullName>
    </submittedName>
</protein>
<dbReference type="AlphaFoldDB" id="B7JZX8"/>
<evidence type="ECO:0000313" key="2">
    <source>
        <dbReference type="EMBL" id="ACK66125.1"/>
    </source>
</evidence>
<dbReference type="Proteomes" id="UP000008204">
    <property type="component" value="Chromosome"/>
</dbReference>
<dbReference type="KEGG" id="cyp:PCC8801_2093"/>
<sequence>MNIAKLLILIAIAIVVLKFIASLLGKGDIPILNQLVTVILILFIGFELFQLGQLFLSKFLVP</sequence>
<keyword evidence="1" id="KW-1133">Transmembrane helix</keyword>
<accession>B7JZX8</accession>
<proteinExistence type="predicted"/>
<keyword evidence="3" id="KW-1185">Reference proteome</keyword>
<dbReference type="HOGENOM" id="CLU_209768_0_0_3"/>
<name>B7JZX8_RIPO1</name>